<dbReference type="Gene3D" id="3.20.20.30">
    <property type="entry name" value="Luciferase-like domain"/>
    <property type="match status" value="1"/>
</dbReference>
<keyword evidence="3" id="KW-0560">Oxidoreductase</keyword>
<evidence type="ECO:0000256" key="3">
    <source>
        <dbReference type="ARBA" id="ARBA00023002"/>
    </source>
</evidence>
<evidence type="ECO:0000256" key="1">
    <source>
        <dbReference type="ARBA" id="ARBA00022630"/>
    </source>
</evidence>
<evidence type="ECO:0000259" key="5">
    <source>
        <dbReference type="Pfam" id="PF00296"/>
    </source>
</evidence>
<gene>
    <name evidence="6" type="primary">ssuD_1</name>
    <name evidence="6" type="ORF">PACILC2_01080</name>
</gene>
<dbReference type="Proteomes" id="UP000680304">
    <property type="component" value="Unassembled WGS sequence"/>
</dbReference>
<evidence type="ECO:0000256" key="2">
    <source>
        <dbReference type="ARBA" id="ARBA00022643"/>
    </source>
</evidence>
<dbReference type="InterPro" id="IPR050172">
    <property type="entry name" value="SsuD_RutA_monooxygenase"/>
</dbReference>
<evidence type="ECO:0000313" key="7">
    <source>
        <dbReference type="Proteomes" id="UP000680304"/>
    </source>
</evidence>
<protein>
    <submittedName>
        <fullName evidence="6">Alkanesulfonate monooxygenase</fullName>
    </submittedName>
</protein>
<keyword evidence="4 6" id="KW-0503">Monooxygenase</keyword>
<evidence type="ECO:0000313" key="6">
    <source>
        <dbReference type="EMBL" id="GIQ61540.1"/>
    </source>
</evidence>
<organism evidence="6 7">
    <name type="scientific">Paenibacillus cisolokensis</name>
    <dbReference type="NCBI Taxonomy" id="1658519"/>
    <lineage>
        <taxon>Bacteria</taxon>
        <taxon>Bacillati</taxon>
        <taxon>Bacillota</taxon>
        <taxon>Bacilli</taxon>
        <taxon>Bacillales</taxon>
        <taxon>Paenibacillaceae</taxon>
        <taxon>Paenibacillus</taxon>
    </lineage>
</organism>
<dbReference type="InterPro" id="IPR036661">
    <property type="entry name" value="Luciferase-like_sf"/>
</dbReference>
<keyword evidence="1" id="KW-0285">Flavoprotein</keyword>
<evidence type="ECO:0000256" key="4">
    <source>
        <dbReference type="ARBA" id="ARBA00023033"/>
    </source>
</evidence>
<dbReference type="InterPro" id="IPR011251">
    <property type="entry name" value="Luciferase-like_dom"/>
</dbReference>
<dbReference type="PANTHER" id="PTHR42847">
    <property type="entry name" value="ALKANESULFONATE MONOOXYGENASE"/>
    <property type="match status" value="1"/>
</dbReference>
<dbReference type="CDD" id="cd01094">
    <property type="entry name" value="Alkanesulfonate_monoxygenase"/>
    <property type="match status" value="1"/>
</dbReference>
<dbReference type="PANTHER" id="PTHR42847:SF4">
    <property type="entry name" value="ALKANESULFONATE MONOOXYGENASE-RELATED"/>
    <property type="match status" value="1"/>
</dbReference>
<keyword evidence="7" id="KW-1185">Reference proteome</keyword>
<dbReference type="SUPFAM" id="SSF51679">
    <property type="entry name" value="Bacterial luciferase-like"/>
    <property type="match status" value="1"/>
</dbReference>
<sequence length="355" mass="39966">MKVRFSWFTPTNGDGERIGLTKPEREPDPDYIVAVAKTAERVGFDGILVPVGTPFLDSWMVGSAVVHHTSKIRPLIAIRPGFIAPALSAKMAATLDQFSGGRIDINIVTGGSPYELGQDGDFLSHDERYSRTSDFMNVLRKLWEEKQVDYEGPFYAVKDAVLIPRNKQPKIPVFFGGSSDAGKEVAARHGDVYLQWGEPVEEVRRQIEDVRARAGKYGRTLEFGIRIHVIVRETEKEAWEAADRLVSDIDPAVEQRMKQYYREADSVAQSRMNRLLQGDYRFDKYKWAGIGRVRKGAGTAVVGNPEQVREGLQEYIDIGVTHFILSGFPHLEEAERTGQLLLPLFEKNDSLQRQA</sequence>
<proteinExistence type="predicted"/>
<accession>A0ABQ4N044</accession>
<comment type="caution">
    <text evidence="6">The sequence shown here is derived from an EMBL/GenBank/DDBJ whole genome shotgun (WGS) entry which is preliminary data.</text>
</comment>
<name>A0ABQ4N044_9BACL</name>
<dbReference type="GO" id="GO:0004497">
    <property type="term" value="F:monooxygenase activity"/>
    <property type="evidence" value="ECO:0007669"/>
    <property type="project" value="UniProtKB-KW"/>
</dbReference>
<reference evidence="6 7" key="1">
    <citation type="submission" date="2021-04" db="EMBL/GenBank/DDBJ databases">
        <title>Draft genome sequence of Paenibacillus cisolokensis, LC2-13A.</title>
        <authorList>
            <person name="Uke A."/>
            <person name="Chhe C."/>
            <person name="Baramee S."/>
            <person name="Kosugi A."/>
        </authorList>
    </citation>
    <scope>NUCLEOTIDE SEQUENCE [LARGE SCALE GENOMIC DNA]</scope>
    <source>
        <strain evidence="6 7">LC2-13A</strain>
    </source>
</reference>
<dbReference type="EMBL" id="BOVJ01000004">
    <property type="protein sequence ID" value="GIQ61540.1"/>
    <property type="molecule type" value="Genomic_DNA"/>
</dbReference>
<keyword evidence="2" id="KW-0288">FMN</keyword>
<dbReference type="RefSeq" id="WP_213526759.1">
    <property type="nucleotide sequence ID" value="NZ_BOVJ01000004.1"/>
</dbReference>
<feature type="domain" description="Luciferase-like" evidence="5">
    <location>
        <begin position="4"/>
        <end position="322"/>
    </location>
</feature>
<dbReference type="Pfam" id="PF00296">
    <property type="entry name" value="Bac_luciferase"/>
    <property type="match status" value="1"/>
</dbReference>